<name>A0A4C2EKS5_9EURY</name>
<reference evidence="2 3" key="1">
    <citation type="submission" date="2019-02" db="EMBL/GenBank/DDBJ databases">
        <title>Haloarcula mannanilyticum sp. nov., a mannan degrading haloarchaeon isolated from commercial salt.</title>
        <authorList>
            <person name="Enomoto S."/>
            <person name="Shimane Y."/>
            <person name="Kamekura M."/>
            <person name="Ito T."/>
            <person name="Moriya O."/>
            <person name="Ihara K."/>
            <person name="Takahashi-Ando N."/>
            <person name="Fukushima Y."/>
            <person name="Yoshida Y."/>
            <person name="Usama R."/>
            <person name="Takai K."/>
            <person name="Minegishi H."/>
        </authorList>
    </citation>
    <scope>NUCLEOTIDE SEQUENCE [LARGE SCALE GENOMIC DNA]</scope>
    <source>
        <strain evidence="2 3">MD130-1</strain>
    </source>
</reference>
<evidence type="ECO:0000313" key="3">
    <source>
        <dbReference type="Proteomes" id="UP000304382"/>
    </source>
</evidence>
<keyword evidence="3" id="KW-1185">Reference proteome</keyword>
<gene>
    <name evidence="2" type="ORF">Harman_28710</name>
</gene>
<feature type="transmembrane region" description="Helical" evidence="1">
    <location>
        <begin position="37"/>
        <end position="54"/>
    </location>
</feature>
<protein>
    <submittedName>
        <fullName evidence="2">Uncharacterized protein</fullName>
    </submittedName>
</protein>
<keyword evidence="1" id="KW-0812">Transmembrane</keyword>
<comment type="caution">
    <text evidence="2">The sequence shown here is derived from an EMBL/GenBank/DDBJ whole genome shotgun (WGS) entry which is preliminary data.</text>
</comment>
<dbReference type="AlphaFoldDB" id="A0A4C2EKS5"/>
<keyword evidence="1" id="KW-0472">Membrane</keyword>
<sequence length="71" mass="7790">MAEMDNILARKQSVVLILILPIAIGLVSYFFGDSLVSGVLSGLLMAVILLLLYYRLGILGNPEYAGWFSEK</sequence>
<evidence type="ECO:0000256" key="1">
    <source>
        <dbReference type="SAM" id="Phobius"/>
    </source>
</evidence>
<feature type="transmembrane region" description="Helical" evidence="1">
    <location>
        <begin position="12"/>
        <end position="31"/>
    </location>
</feature>
<evidence type="ECO:0000313" key="2">
    <source>
        <dbReference type="EMBL" id="GCF14936.1"/>
    </source>
</evidence>
<organism evidence="2 3">
    <name type="scientific">Haloarcula mannanilytica</name>
    <dbReference type="NCBI Taxonomy" id="2509225"/>
    <lineage>
        <taxon>Archaea</taxon>
        <taxon>Methanobacteriati</taxon>
        <taxon>Methanobacteriota</taxon>
        <taxon>Stenosarchaea group</taxon>
        <taxon>Halobacteria</taxon>
        <taxon>Halobacteriales</taxon>
        <taxon>Haloarculaceae</taxon>
        <taxon>Haloarcula</taxon>
    </lineage>
</organism>
<dbReference type="EMBL" id="BIXZ01000005">
    <property type="protein sequence ID" value="GCF14936.1"/>
    <property type="molecule type" value="Genomic_DNA"/>
</dbReference>
<proteinExistence type="predicted"/>
<dbReference type="Proteomes" id="UP000304382">
    <property type="component" value="Unassembled WGS sequence"/>
</dbReference>
<keyword evidence="1" id="KW-1133">Transmembrane helix</keyword>
<accession>A0A4C2EKS5</accession>